<dbReference type="RefSeq" id="WP_345276037.1">
    <property type="nucleotide sequence ID" value="NZ_BAABJW010000002.1"/>
</dbReference>
<reference evidence="2" key="1">
    <citation type="journal article" date="2019" name="Int. J. Syst. Evol. Microbiol.">
        <title>The Global Catalogue of Microorganisms (GCM) 10K type strain sequencing project: providing services to taxonomists for standard genome sequencing and annotation.</title>
        <authorList>
            <consortium name="The Broad Institute Genomics Platform"/>
            <consortium name="The Broad Institute Genome Sequencing Center for Infectious Disease"/>
            <person name="Wu L."/>
            <person name="Ma J."/>
        </authorList>
    </citation>
    <scope>NUCLEOTIDE SEQUENCE [LARGE SCALE GENOMIC DNA]</scope>
    <source>
        <strain evidence="2">JCM 18325</strain>
    </source>
</reference>
<dbReference type="InterPro" id="IPR011110">
    <property type="entry name" value="Reg_prop"/>
</dbReference>
<protein>
    <recommendedName>
        <fullName evidence="3">Diguanylate cyclase</fullName>
    </recommendedName>
</protein>
<organism evidence="1 2">
    <name type="scientific">Litoribaculum gwangyangense</name>
    <dbReference type="NCBI Taxonomy" id="1130722"/>
    <lineage>
        <taxon>Bacteria</taxon>
        <taxon>Pseudomonadati</taxon>
        <taxon>Bacteroidota</taxon>
        <taxon>Flavobacteriia</taxon>
        <taxon>Flavobacteriales</taxon>
        <taxon>Flavobacteriaceae</taxon>
        <taxon>Litoribaculum</taxon>
    </lineage>
</organism>
<gene>
    <name evidence="1" type="ORF">GCM10023330_11830</name>
</gene>
<evidence type="ECO:0000313" key="2">
    <source>
        <dbReference type="Proteomes" id="UP001501433"/>
    </source>
</evidence>
<evidence type="ECO:0008006" key="3">
    <source>
        <dbReference type="Google" id="ProtNLM"/>
    </source>
</evidence>
<accession>A0ABP9CC68</accession>
<dbReference type="InterPro" id="IPR015943">
    <property type="entry name" value="WD40/YVTN_repeat-like_dom_sf"/>
</dbReference>
<dbReference type="Gene3D" id="2.130.10.10">
    <property type="entry name" value="YVTN repeat-like/Quinoprotein amine dehydrogenase"/>
    <property type="match status" value="2"/>
</dbReference>
<sequence length="358" mass="40557">MNRKIELIYLIFILTLNFSCVEKKSTGKEANNLELFVTSQTDTLKFTSRIRAIFQDSKGNYWFGSHNEGVSFYNGKSFEYFTTNEGLADNQIRSIQEDENGTIWFGTANGVSSYDRISIKTHPVNGNSETEWAKTDNDQWFNAGTQQGVYRYDGQKLNYLAFPNPKVISSGNLYAVTDISKGKNNMLWLGTYAGVFGYNGSELTTINDETLRLTKDSEKMHVRSILEDSQGRLWIGNNGIGVMLKSGNSIINFSKEQGLLIPMNEFEANALSKQFVKNTGLQAVFAIVEDSQGNIWFGDRDSGAWKYDGKTLTNYKIDPKLKSQMVYDIYEDQNKNLLFGMAEGGVYKFNGKTFDKWH</sequence>
<keyword evidence="2" id="KW-1185">Reference proteome</keyword>
<dbReference type="Pfam" id="PF07494">
    <property type="entry name" value="Reg_prop"/>
    <property type="match status" value="4"/>
</dbReference>
<name>A0ABP9CC68_9FLAO</name>
<dbReference type="Proteomes" id="UP001501433">
    <property type="component" value="Unassembled WGS sequence"/>
</dbReference>
<dbReference type="EMBL" id="BAABJW010000002">
    <property type="protein sequence ID" value="GAA4806927.1"/>
    <property type="molecule type" value="Genomic_DNA"/>
</dbReference>
<evidence type="ECO:0000313" key="1">
    <source>
        <dbReference type="EMBL" id="GAA4806927.1"/>
    </source>
</evidence>
<dbReference type="SUPFAM" id="SSF63829">
    <property type="entry name" value="Calcium-dependent phosphotriesterase"/>
    <property type="match status" value="2"/>
</dbReference>
<proteinExistence type="predicted"/>
<comment type="caution">
    <text evidence="1">The sequence shown here is derived from an EMBL/GenBank/DDBJ whole genome shotgun (WGS) entry which is preliminary data.</text>
</comment>